<feature type="region of interest" description="Disordered" evidence="1">
    <location>
        <begin position="593"/>
        <end position="677"/>
    </location>
</feature>
<evidence type="ECO:0000313" key="2">
    <source>
        <dbReference type="EMBL" id="KAG7476713.1"/>
    </source>
</evidence>
<feature type="region of interest" description="Disordered" evidence="1">
    <location>
        <begin position="795"/>
        <end position="828"/>
    </location>
</feature>
<feature type="compositionally biased region" description="Polar residues" evidence="1">
    <location>
        <begin position="425"/>
        <end position="440"/>
    </location>
</feature>
<comment type="caution">
    <text evidence="2">The sequence shown here is derived from an EMBL/GenBank/DDBJ whole genome shotgun (WGS) entry which is preliminary data.</text>
</comment>
<feature type="region of interest" description="Disordered" evidence="1">
    <location>
        <begin position="1"/>
        <end position="382"/>
    </location>
</feature>
<feature type="compositionally biased region" description="Basic and acidic residues" evidence="1">
    <location>
        <begin position="60"/>
        <end position="69"/>
    </location>
</feature>
<dbReference type="AlphaFoldDB" id="A0A9D3Q3P8"/>
<feature type="compositionally biased region" description="Basic and acidic residues" evidence="1">
    <location>
        <begin position="239"/>
        <end position="259"/>
    </location>
</feature>
<accession>A0A9D3Q3P8</accession>
<feature type="compositionally biased region" description="Polar residues" evidence="1">
    <location>
        <begin position="337"/>
        <end position="346"/>
    </location>
</feature>
<dbReference type="Proteomes" id="UP001046870">
    <property type="component" value="Chromosome 6"/>
</dbReference>
<feature type="compositionally biased region" description="Basic and acidic residues" evidence="1">
    <location>
        <begin position="87"/>
        <end position="113"/>
    </location>
</feature>
<proteinExistence type="predicted"/>
<sequence length="828" mass="91631">MGQRQDKASGRGAKASAIEGQMCAQRRDRRFEERGCLPDPSELGKVDDGEVKKRHSRYNLSDRAEDWGKRKTGATSGGPLAPVREGNMSKRDLEKVTSPHAKEGAKRGGDTAKRAVLLTTQQPTISQSPDNRTATKERTAPLPSPTAERVWDSGHGANSDMAQRERGEDPHQRRHGHSDTEHSTSRKDGYSDTEHSTNKRNSHSDAEHSTDRREYNSDTERATKRTPSPECDEISAPSLERRPAAHREKDSMALDRAEGQRSPMGGGIEGSAGRERLPNTECETTRNTDTEAWQPSASGRDTSPFVTSAASRQAVSDGLSLTSLTCGRDGEGRTDSCHQIQPAAQQEDQRNCGWDCPVGRPAELRSASSQQPALAEQVPCSQTKEHPCVIDILNTQHVRAPGDTLRTGLTQPDSSDQQRGEEVKFQQQGIMGERNTQAKTTSDEWRDANGEEVVSSTPAAKSYEHTLPALPALSSLLKNTERTEEGAHGNVTLLVSHPPKTETSPEQETEALDAPSSFDVSNVRRPMPKGPPPPVPKKPKNPFLRPEAARVGLESSRHRDRQSAQADTWTGQWEATPMPTLREVWDGQYTHSTALRQTPPPSMWVCESQPPPAAFLLDRRRQTPPMELERDSDFTTSSISPSLSCDWGREEPTQPSPEKGTRTKGPPPPVPKKPKFRLISLERERSMLAAETGPWALSQQDPEPESPLWVLRTDTEPLTKPSSDSVWAGLLDQNHLDAVEGGEPLPRPVAELIKERMLMQERSRHQDWTGPSQSRAAAALEHGQSVKVALMKKTFDVQKRTTERKPENPPKKSKMRPMFLIPRKEVIK</sequence>
<protein>
    <submittedName>
        <fullName evidence="2">Uncharacterized protein</fullName>
    </submittedName>
</protein>
<feature type="compositionally biased region" description="Basic and acidic residues" evidence="1">
    <location>
        <begin position="272"/>
        <end position="289"/>
    </location>
</feature>
<feature type="compositionally biased region" description="Basic and acidic residues" evidence="1">
    <location>
        <begin position="617"/>
        <end position="633"/>
    </location>
</feature>
<evidence type="ECO:0000313" key="3">
    <source>
        <dbReference type="Proteomes" id="UP001046870"/>
    </source>
</evidence>
<feature type="compositionally biased region" description="Polar residues" evidence="1">
    <location>
        <begin position="118"/>
        <end position="132"/>
    </location>
</feature>
<feature type="region of interest" description="Disordered" evidence="1">
    <location>
        <begin position="761"/>
        <end position="783"/>
    </location>
</feature>
<feature type="compositionally biased region" description="Basic and acidic residues" evidence="1">
    <location>
        <begin position="25"/>
        <end position="51"/>
    </location>
</feature>
<organism evidence="2 3">
    <name type="scientific">Megalops atlanticus</name>
    <name type="common">Tarpon</name>
    <name type="synonym">Clupea gigantea</name>
    <dbReference type="NCBI Taxonomy" id="7932"/>
    <lineage>
        <taxon>Eukaryota</taxon>
        <taxon>Metazoa</taxon>
        <taxon>Chordata</taxon>
        <taxon>Craniata</taxon>
        <taxon>Vertebrata</taxon>
        <taxon>Euteleostomi</taxon>
        <taxon>Actinopterygii</taxon>
        <taxon>Neopterygii</taxon>
        <taxon>Teleostei</taxon>
        <taxon>Elopiformes</taxon>
        <taxon>Megalopidae</taxon>
        <taxon>Megalops</taxon>
    </lineage>
</organism>
<name>A0A9D3Q3P8_MEGAT</name>
<evidence type="ECO:0000256" key="1">
    <source>
        <dbReference type="SAM" id="MobiDB-lite"/>
    </source>
</evidence>
<feature type="compositionally biased region" description="Polar residues" evidence="1">
    <location>
        <begin position="563"/>
        <end position="573"/>
    </location>
</feature>
<keyword evidence="3" id="KW-1185">Reference proteome</keyword>
<dbReference type="OrthoDB" id="10685032at2759"/>
<feature type="region of interest" description="Disordered" evidence="1">
    <location>
        <begin position="480"/>
        <end position="580"/>
    </location>
</feature>
<feature type="compositionally biased region" description="Polar residues" evidence="1">
    <location>
        <begin position="634"/>
        <end position="643"/>
    </location>
</feature>
<dbReference type="EMBL" id="JAFDVH010000006">
    <property type="protein sequence ID" value="KAG7476713.1"/>
    <property type="molecule type" value="Genomic_DNA"/>
</dbReference>
<gene>
    <name evidence="2" type="ORF">MATL_G00085830</name>
</gene>
<reference evidence="2" key="1">
    <citation type="submission" date="2021-01" db="EMBL/GenBank/DDBJ databases">
        <authorList>
            <person name="Zahm M."/>
            <person name="Roques C."/>
            <person name="Cabau C."/>
            <person name="Klopp C."/>
            <person name="Donnadieu C."/>
            <person name="Jouanno E."/>
            <person name="Lampietro C."/>
            <person name="Louis A."/>
            <person name="Herpin A."/>
            <person name="Echchiki A."/>
            <person name="Berthelot C."/>
            <person name="Parey E."/>
            <person name="Roest-Crollius H."/>
            <person name="Braasch I."/>
            <person name="Postlethwait J."/>
            <person name="Bobe J."/>
            <person name="Montfort J."/>
            <person name="Bouchez O."/>
            <person name="Begum T."/>
            <person name="Mejri S."/>
            <person name="Adams A."/>
            <person name="Chen W.-J."/>
            <person name="Guiguen Y."/>
        </authorList>
    </citation>
    <scope>NUCLEOTIDE SEQUENCE</scope>
    <source>
        <strain evidence="2">YG-15Mar2019-1</strain>
        <tissue evidence="2">Brain</tissue>
    </source>
</reference>
<feature type="compositionally biased region" description="Basic and acidic residues" evidence="1">
    <location>
        <begin position="795"/>
        <end position="810"/>
    </location>
</feature>
<feature type="compositionally biased region" description="Polar residues" evidence="1">
    <location>
        <begin position="290"/>
        <end position="325"/>
    </location>
</feature>
<feature type="region of interest" description="Disordered" evidence="1">
    <location>
        <begin position="402"/>
        <end position="461"/>
    </location>
</feature>
<feature type="compositionally biased region" description="Basic and acidic residues" evidence="1">
    <location>
        <begin position="162"/>
        <end position="223"/>
    </location>
</feature>